<name>A0A8C3TJH9_CATUS</name>
<reference evidence="1" key="3">
    <citation type="submission" date="2025-09" db="UniProtKB">
        <authorList>
            <consortium name="Ensembl"/>
        </authorList>
    </citation>
    <scope>IDENTIFICATION</scope>
</reference>
<sequence>TFKSILSPFLCPLTHREAWLMNPYSLQRASSHSPWDCQGNQTYLKCFIHSEKEKLQQKRQQNPGINPLLRWPGKTC</sequence>
<evidence type="ECO:0000313" key="2">
    <source>
        <dbReference type="Proteomes" id="UP000694563"/>
    </source>
</evidence>
<dbReference type="AlphaFoldDB" id="A0A8C3TJH9"/>
<proteinExistence type="predicted"/>
<protein>
    <submittedName>
        <fullName evidence="1">Uncharacterized protein</fullName>
    </submittedName>
</protein>
<reference evidence="1" key="1">
    <citation type="submission" date="2020-10" db="EMBL/GenBank/DDBJ databases">
        <title>Catharus ustulatus (Swainson's thrush) genome, bCatUst1, primary haplotype v2.</title>
        <authorList>
            <person name="Delmore K."/>
            <person name="Vafadar M."/>
            <person name="Formenti G."/>
            <person name="Chow W."/>
            <person name="Pelan S."/>
            <person name="Howe K."/>
            <person name="Rhie A."/>
            <person name="Mountcastle J."/>
            <person name="Haase B."/>
            <person name="Fedrigo O."/>
            <person name="Jarvis E.D."/>
        </authorList>
    </citation>
    <scope>NUCLEOTIDE SEQUENCE [LARGE SCALE GENOMIC DNA]</scope>
</reference>
<dbReference type="Ensembl" id="ENSCUST00005000073.1">
    <property type="protein sequence ID" value="ENSCUSP00005000073.1"/>
    <property type="gene ID" value="ENSCUSG00005000059.1"/>
</dbReference>
<dbReference type="Proteomes" id="UP000694563">
    <property type="component" value="Chromosome 3"/>
</dbReference>
<evidence type="ECO:0000313" key="1">
    <source>
        <dbReference type="Ensembl" id="ENSCUSP00005000073.1"/>
    </source>
</evidence>
<keyword evidence="2" id="KW-1185">Reference proteome</keyword>
<organism evidence="1 2">
    <name type="scientific">Catharus ustulatus</name>
    <name type="common">Russet-backed thrush</name>
    <name type="synonym">Hylocichla ustulatus</name>
    <dbReference type="NCBI Taxonomy" id="91951"/>
    <lineage>
        <taxon>Eukaryota</taxon>
        <taxon>Metazoa</taxon>
        <taxon>Chordata</taxon>
        <taxon>Craniata</taxon>
        <taxon>Vertebrata</taxon>
        <taxon>Euteleostomi</taxon>
        <taxon>Archelosauria</taxon>
        <taxon>Archosauria</taxon>
        <taxon>Dinosauria</taxon>
        <taxon>Saurischia</taxon>
        <taxon>Theropoda</taxon>
        <taxon>Coelurosauria</taxon>
        <taxon>Aves</taxon>
        <taxon>Neognathae</taxon>
        <taxon>Neoaves</taxon>
        <taxon>Telluraves</taxon>
        <taxon>Australaves</taxon>
        <taxon>Passeriformes</taxon>
        <taxon>Turdidae</taxon>
        <taxon>Catharus</taxon>
    </lineage>
</organism>
<reference evidence="1" key="2">
    <citation type="submission" date="2025-08" db="UniProtKB">
        <authorList>
            <consortium name="Ensembl"/>
        </authorList>
    </citation>
    <scope>IDENTIFICATION</scope>
</reference>
<accession>A0A8C3TJH9</accession>